<gene>
    <name evidence="1" type="ORF">IAB26_07700</name>
</gene>
<protein>
    <submittedName>
        <fullName evidence="1">Uncharacterized protein</fullName>
    </submittedName>
</protein>
<reference evidence="1" key="1">
    <citation type="submission" date="2020-10" db="EMBL/GenBank/DDBJ databases">
        <authorList>
            <person name="Gilroy R."/>
        </authorList>
    </citation>
    <scope>NUCLEOTIDE SEQUENCE</scope>
    <source>
        <strain evidence="1">ChiSjej3B21-11622</strain>
    </source>
</reference>
<organism evidence="1 2">
    <name type="scientific">Candidatus Limivivens merdigallinarum</name>
    <dbReference type="NCBI Taxonomy" id="2840859"/>
    <lineage>
        <taxon>Bacteria</taxon>
        <taxon>Bacillati</taxon>
        <taxon>Bacillota</taxon>
        <taxon>Clostridia</taxon>
        <taxon>Lachnospirales</taxon>
        <taxon>Lachnospiraceae</taxon>
        <taxon>Lachnospiraceae incertae sedis</taxon>
        <taxon>Candidatus Limivivens</taxon>
    </lineage>
</organism>
<dbReference type="Pfam" id="PF18988">
    <property type="entry name" value="DUF5721"/>
    <property type="match status" value="1"/>
</dbReference>
<proteinExistence type="predicted"/>
<dbReference type="Proteomes" id="UP000886886">
    <property type="component" value="Unassembled WGS sequence"/>
</dbReference>
<comment type="caution">
    <text evidence="1">The sequence shown here is derived from an EMBL/GenBank/DDBJ whole genome shotgun (WGS) entry which is preliminary data.</text>
</comment>
<evidence type="ECO:0000313" key="1">
    <source>
        <dbReference type="EMBL" id="HIQ96429.1"/>
    </source>
</evidence>
<sequence>MRSFEILDIKHFMAKLLLSPAFDFFLLKEASITTFCTFSIDGRLHRDYFSYTEEERETYADLNYPYWEQVRPFCFSLIKGKKTPSQLKLVFLLTPKRTEQFLASHSLPYQRSDVSGLYLNVLYDGKKLSCTSGTALTIFTLDKTLEHLWDETLPVFLKKHQLPFA</sequence>
<dbReference type="InterPro" id="IPR043779">
    <property type="entry name" value="DUF5721"/>
</dbReference>
<evidence type="ECO:0000313" key="2">
    <source>
        <dbReference type="Proteomes" id="UP000886886"/>
    </source>
</evidence>
<name>A0A9D0ZVB0_9FIRM</name>
<reference evidence="1" key="2">
    <citation type="journal article" date="2021" name="PeerJ">
        <title>Extensive microbial diversity within the chicken gut microbiome revealed by metagenomics and culture.</title>
        <authorList>
            <person name="Gilroy R."/>
            <person name="Ravi A."/>
            <person name="Getino M."/>
            <person name="Pursley I."/>
            <person name="Horton D.L."/>
            <person name="Alikhan N.F."/>
            <person name="Baker D."/>
            <person name="Gharbi K."/>
            <person name="Hall N."/>
            <person name="Watson M."/>
            <person name="Adriaenssens E.M."/>
            <person name="Foster-Nyarko E."/>
            <person name="Jarju S."/>
            <person name="Secka A."/>
            <person name="Antonio M."/>
            <person name="Oren A."/>
            <person name="Chaudhuri R.R."/>
            <person name="La Ragione R."/>
            <person name="Hildebrand F."/>
            <person name="Pallen M.J."/>
        </authorList>
    </citation>
    <scope>NUCLEOTIDE SEQUENCE</scope>
    <source>
        <strain evidence="1">ChiSjej3B21-11622</strain>
    </source>
</reference>
<dbReference type="AlphaFoldDB" id="A0A9D0ZVB0"/>
<accession>A0A9D0ZVB0</accession>
<dbReference type="EMBL" id="DVFT01000113">
    <property type="protein sequence ID" value="HIQ96429.1"/>
    <property type="molecule type" value="Genomic_DNA"/>
</dbReference>